<evidence type="ECO:0000313" key="2">
    <source>
        <dbReference type="EMBL" id="CAD7641741.1"/>
    </source>
</evidence>
<feature type="compositionally biased region" description="Polar residues" evidence="1">
    <location>
        <begin position="442"/>
        <end position="451"/>
    </location>
</feature>
<protein>
    <submittedName>
        <fullName evidence="2">Uncharacterized protein</fullName>
    </submittedName>
</protein>
<evidence type="ECO:0000256" key="1">
    <source>
        <dbReference type="SAM" id="MobiDB-lite"/>
    </source>
</evidence>
<dbReference type="EMBL" id="CAJPIZ010025799">
    <property type="protein sequence ID" value="CAG2118852.1"/>
    <property type="molecule type" value="Genomic_DNA"/>
</dbReference>
<keyword evidence="3" id="KW-1185">Reference proteome</keyword>
<gene>
    <name evidence="2" type="ORF">OSB1V03_LOCUS18802</name>
</gene>
<dbReference type="AlphaFoldDB" id="A0A7R9LHB8"/>
<dbReference type="EMBL" id="OC880374">
    <property type="protein sequence ID" value="CAD7641741.1"/>
    <property type="molecule type" value="Genomic_DNA"/>
</dbReference>
<dbReference type="Proteomes" id="UP000759131">
    <property type="component" value="Unassembled WGS sequence"/>
</dbReference>
<organism evidence="2">
    <name type="scientific">Medioppia subpectinata</name>
    <dbReference type="NCBI Taxonomy" id="1979941"/>
    <lineage>
        <taxon>Eukaryota</taxon>
        <taxon>Metazoa</taxon>
        <taxon>Ecdysozoa</taxon>
        <taxon>Arthropoda</taxon>
        <taxon>Chelicerata</taxon>
        <taxon>Arachnida</taxon>
        <taxon>Acari</taxon>
        <taxon>Acariformes</taxon>
        <taxon>Sarcoptiformes</taxon>
        <taxon>Oribatida</taxon>
        <taxon>Brachypylina</taxon>
        <taxon>Oppioidea</taxon>
        <taxon>Oppiidae</taxon>
        <taxon>Medioppia</taxon>
    </lineage>
</organism>
<dbReference type="OrthoDB" id="6514059at2759"/>
<evidence type="ECO:0000313" key="3">
    <source>
        <dbReference type="Proteomes" id="UP000759131"/>
    </source>
</evidence>
<proteinExistence type="predicted"/>
<reference evidence="2" key="1">
    <citation type="submission" date="2020-11" db="EMBL/GenBank/DDBJ databases">
        <authorList>
            <person name="Tran Van P."/>
        </authorList>
    </citation>
    <scope>NUCLEOTIDE SEQUENCE</scope>
</reference>
<feature type="region of interest" description="Disordered" evidence="1">
    <location>
        <begin position="429"/>
        <end position="451"/>
    </location>
</feature>
<name>A0A7R9LHB8_9ACAR</name>
<accession>A0A7R9LHB8</accession>
<sequence length="451" mass="49553">MVNNCETFNGPKNGYTLMAYGVWRAFKKASLKHLERELSYDESNAFIYPQKWTKNNTKPAIEAKKKKIRNKKSSTFTALNVLAEAAEKAVEANESRLIKTTADTACVDTTSHSNSHLCDTNSKSAVTGGDTESKSLQIHGDMWANFLFNTNHTIDRSVTSEESNTSATNASTHENLTFKSLDEWSKSIKQSGNCVVLPQNAVIIASPPKFTHCTNGPTLIKPQISLKVISTGNNTASNTTTNTVFVNSGHSFTSSVISNNENSRKELVNADPKRLVIKLSRCESSGQVWKPVTIVTTNSAQNNLNANNITETNPMNGQTLVGTTVQQFQGLRNIPTNCIPVKKRFLIQGINHNSIAEQQNPTLTHNANASVANNLKQMPHTFQITGVQTNQNNNLKVFRLKTLDQSSNELSATQSPIVSKEVVTPFDKPTTNGTVCHDFEDNNNSQNFTNS</sequence>